<dbReference type="InterPro" id="IPR029063">
    <property type="entry name" value="SAM-dependent_MTases_sf"/>
</dbReference>
<accession>A0ABP7AFD4</accession>
<evidence type="ECO:0000259" key="5">
    <source>
        <dbReference type="Pfam" id="PF23186"/>
    </source>
</evidence>
<feature type="domain" description="Methyltransferase small" evidence="4">
    <location>
        <begin position="141"/>
        <end position="274"/>
    </location>
</feature>
<evidence type="ECO:0000313" key="7">
    <source>
        <dbReference type="EMBL" id="GAA3630889.1"/>
    </source>
</evidence>
<organism evidence="7 8">
    <name type="scientific">Microlunatus ginsengisoli</name>
    <dbReference type="NCBI Taxonomy" id="363863"/>
    <lineage>
        <taxon>Bacteria</taxon>
        <taxon>Bacillati</taxon>
        <taxon>Actinomycetota</taxon>
        <taxon>Actinomycetes</taxon>
        <taxon>Propionibacteriales</taxon>
        <taxon>Propionibacteriaceae</taxon>
        <taxon>Microlunatus</taxon>
    </lineage>
</organism>
<evidence type="ECO:0000256" key="3">
    <source>
        <dbReference type="ARBA" id="ARBA00022691"/>
    </source>
</evidence>
<dbReference type="EMBL" id="BAABAB010000027">
    <property type="protein sequence ID" value="GAA3630889.1"/>
    <property type="molecule type" value="Genomic_DNA"/>
</dbReference>
<dbReference type="InterPro" id="IPR056684">
    <property type="entry name" value="DUF7782"/>
</dbReference>
<evidence type="ECO:0000259" key="6">
    <source>
        <dbReference type="Pfam" id="PF25004"/>
    </source>
</evidence>
<gene>
    <name evidence="7" type="ORF">GCM10022236_36760</name>
</gene>
<proteinExistence type="predicted"/>
<name>A0ABP7AFD4_9ACTN</name>
<keyword evidence="3" id="KW-0949">S-adenosyl-L-methionine</keyword>
<dbReference type="Pfam" id="PF25004">
    <property type="entry name" value="DUF7782"/>
    <property type="match status" value="1"/>
</dbReference>
<dbReference type="GO" id="GO:0032259">
    <property type="term" value="P:methylation"/>
    <property type="evidence" value="ECO:0007669"/>
    <property type="project" value="UniProtKB-KW"/>
</dbReference>
<keyword evidence="2" id="KW-0808">Transferase</keyword>
<feature type="domain" description="DUF7059" evidence="5">
    <location>
        <begin position="17"/>
        <end position="99"/>
    </location>
</feature>
<sequence>MLTSDQCQLLAARLAELDYTVDAVVAAIGDPAHRALGRNQTTPATRALDGRDDPLSDLIRLWLLQQPIAAAALDAALPQLRTTLVRAGILAVDHDRVRALVDVRPYSADDRTCYICADLTPGLDGVVTPTRPDLVLGVSAASTSLAQLTPRAPVGSALDLGAGCGVQSLHLARHADRIVATDLNPRAIELAEVTLWLNGVDTVELRQGDLFAPVAEDGFDLISTNPPYVIAPPSTGPRLTYREGNLAGDGLVERIVRRGPDHLNPGGTLSVLGNWARLAGTDWQERLAGWVPAGCDAQVVQRELLDPCEYAEIWLADAGLAGAPGYRRRYAEWMDYFQSLGIEAVGLGWITIRKSGTSEPSIRIEHWPYAIEQPIAPALTAALSSVELDRRLGEQELLSRRWVVADDVVAESVGPPGAADPEHLVLRQQRGMRRGAEVDTALGGVVGACDGELPLGLLIDSVAGLLDVDAAALRADLVPRIRRLLRDGFLTEAR</sequence>
<dbReference type="SUPFAM" id="SSF53335">
    <property type="entry name" value="S-adenosyl-L-methionine-dependent methyltransferases"/>
    <property type="match status" value="1"/>
</dbReference>
<comment type="caution">
    <text evidence="7">The sequence shown here is derived from an EMBL/GenBank/DDBJ whole genome shotgun (WGS) entry which is preliminary data.</text>
</comment>
<dbReference type="Pfam" id="PF05175">
    <property type="entry name" value="MTS"/>
    <property type="match status" value="1"/>
</dbReference>
<feature type="domain" description="DUF7782" evidence="6">
    <location>
        <begin position="394"/>
        <end position="491"/>
    </location>
</feature>
<dbReference type="CDD" id="cd02440">
    <property type="entry name" value="AdoMet_MTases"/>
    <property type="match status" value="1"/>
</dbReference>
<evidence type="ECO:0000256" key="1">
    <source>
        <dbReference type="ARBA" id="ARBA00022603"/>
    </source>
</evidence>
<protein>
    <submittedName>
        <fullName evidence="7">Class I SAM-dependent methyltransferase</fullName>
    </submittedName>
</protein>
<dbReference type="Proteomes" id="UP001501490">
    <property type="component" value="Unassembled WGS sequence"/>
</dbReference>
<evidence type="ECO:0000313" key="8">
    <source>
        <dbReference type="Proteomes" id="UP001501490"/>
    </source>
</evidence>
<dbReference type="RefSeq" id="WP_425562558.1">
    <property type="nucleotide sequence ID" value="NZ_BAABAB010000027.1"/>
</dbReference>
<evidence type="ECO:0000256" key="2">
    <source>
        <dbReference type="ARBA" id="ARBA00022679"/>
    </source>
</evidence>
<dbReference type="InterPro" id="IPR055487">
    <property type="entry name" value="DUF7059"/>
</dbReference>
<evidence type="ECO:0000259" key="4">
    <source>
        <dbReference type="Pfam" id="PF05175"/>
    </source>
</evidence>
<dbReference type="PANTHER" id="PTHR45875:SF1">
    <property type="entry name" value="METHYLTRANSFERASE N6AMT1"/>
    <property type="match status" value="1"/>
</dbReference>
<reference evidence="8" key="1">
    <citation type="journal article" date="2019" name="Int. J. Syst. Evol. Microbiol.">
        <title>The Global Catalogue of Microorganisms (GCM) 10K type strain sequencing project: providing services to taxonomists for standard genome sequencing and annotation.</title>
        <authorList>
            <consortium name="The Broad Institute Genomics Platform"/>
            <consortium name="The Broad Institute Genome Sequencing Center for Infectious Disease"/>
            <person name="Wu L."/>
            <person name="Ma J."/>
        </authorList>
    </citation>
    <scope>NUCLEOTIDE SEQUENCE [LARGE SCALE GENOMIC DNA]</scope>
    <source>
        <strain evidence="8">JCM 16929</strain>
    </source>
</reference>
<dbReference type="Pfam" id="PF23186">
    <property type="entry name" value="DUF7059"/>
    <property type="match status" value="1"/>
</dbReference>
<dbReference type="InterPro" id="IPR052190">
    <property type="entry name" value="Euk-Arch_PrmC-MTase"/>
</dbReference>
<dbReference type="Gene3D" id="3.40.50.150">
    <property type="entry name" value="Vaccinia Virus protein VP39"/>
    <property type="match status" value="1"/>
</dbReference>
<dbReference type="PANTHER" id="PTHR45875">
    <property type="entry name" value="METHYLTRANSFERASE N6AMT1"/>
    <property type="match status" value="1"/>
</dbReference>
<dbReference type="InterPro" id="IPR007848">
    <property type="entry name" value="Small_mtfrase_dom"/>
</dbReference>
<dbReference type="GO" id="GO:0008168">
    <property type="term" value="F:methyltransferase activity"/>
    <property type="evidence" value="ECO:0007669"/>
    <property type="project" value="UniProtKB-KW"/>
</dbReference>
<keyword evidence="8" id="KW-1185">Reference proteome</keyword>
<keyword evidence="1 7" id="KW-0489">Methyltransferase</keyword>